<dbReference type="SUPFAM" id="SSF53335">
    <property type="entry name" value="S-adenosyl-L-methionine-dependent methyltransferases"/>
    <property type="match status" value="1"/>
</dbReference>
<dbReference type="GO" id="GO:0008168">
    <property type="term" value="F:methyltransferase activity"/>
    <property type="evidence" value="ECO:0007669"/>
    <property type="project" value="UniProtKB-KW"/>
</dbReference>
<dbReference type="EMBL" id="JBFCZG010000007">
    <property type="protein sequence ID" value="KAL3420426.1"/>
    <property type="molecule type" value="Genomic_DNA"/>
</dbReference>
<sequence length="328" mass="37669">MASSSSSLQNEQIEVDDQSAPEDPYAGDEEVAASTASAKSSIFRYQEENGRTYHAYKAGKYVLPNDEPENNRLDLQSHLCYLTFGRQLALAPLDNVKRVLDVGTGTGIWAINFADEHPDMEVIGMDLSPVQPLFVPTNLMFEIDDLEETWTFSSKFDYIHASMMCGSFHNWPKFYKQSFENLNSGGYIEIQDMSLPIRCDDDSFPKSTALHQWSDLLQESASKMGIDLGACHHAKEDLLRHGFVDVVKIPYRWPMNRWPKQRKYKELGMWTQENFSMGLEAMSLALFTRNLGWTMEEVKIFCAHVRNDMMNTNIHAYWNIFVIYARKP</sequence>
<feature type="compositionally biased region" description="Acidic residues" evidence="1">
    <location>
        <begin position="13"/>
        <end position="31"/>
    </location>
</feature>
<protein>
    <submittedName>
        <fullName evidence="2">Methyltransferase domain-containing protein</fullName>
    </submittedName>
</protein>
<comment type="caution">
    <text evidence="2">The sequence shown here is derived from an EMBL/GenBank/DDBJ whole genome shotgun (WGS) entry which is preliminary data.</text>
</comment>
<dbReference type="GO" id="GO:0032259">
    <property type="term" value="P:methylation"/>
    <property type="evidence" value="ECO:0007669"/>
    <property type="project" value="UniProtKB-KW"/>
</dbReference>
<evidence type="ECO:0000256" key="1">
    <source>
        <dbReference type="SAM" id="MobiDB-lite"/>
    </source>
</evidence>
<organism evidence="2 3">
    <name type="scientific">Phlyctema vagabunda</name>
    <dbReference type="NCBI Taxonomy" id="108571"/>
    <lineage>
        <taxon>Eukaryota</taxon>
        <taxon>Fungi</taxon>
        <taxon>Dikarya</taxon>
        <taxon>Ascomycota</taxon>
        <taxon>Pezizomycotina</taxon>
        <taxon>Leotiomycetes</taxon>
        <taxon>Helotiales</taxon>
        <taxon>Dermateaceae</taxon>
        <taxon>Phlyctema</taxon>
    </lineage>
</organism>
<dbReference type="PANTHER" id="PTHR43591:SF31">
    <property type="entry name" value="LAEA-LIKE, PUTATIVE (AFU_ORTHOLOGUE AFUA_8G01930)-RELATED"/>
    <property type="match status" value="1"/>
</dbReference>
<feature type="region of interest" description="Disordered" evidence="1">
    <location>
        <begin position="1"/>
        <end position="38"/>
    </location>
</feature>
<dbReference type="CDD" id="cd02440">
    <property type="entry name" value="AdoMet_MTases"/>
    <property type="match status" value="1"/>
</dbReference>
<evidence type="ECO:0000313" key="2">
    <source>
        <dbReference type="EMBL" id="KAL3420426.1"/>
    </source>
</evidence>
<dbReference type="Gene3D" id="3.40.50.150">
    <property type="entry name" value="Vaccinia Virus protein VP39"/>
    <property type="match status" value="1"/>
</dbReference>
<name>A0ABR4PBJ4_9HELO</name>
<keyword evidence="2" id="KW-0489">Methyltransferase</keyword>
<dbReference type="Proteomes" id="UP001629113">
    <property type="component" value="Unassembled WGS sequence"/>
</dbReference>
<proteinExistence type="predicted"/>
<accession>A0ABR4PBJ4</accession>
<dbReference type="InterPro" id="IPR029063">
    <property type="entry name" value="SAM-dependent_MTases_sf"/>
</dbReference>
<keyword evidence="3" id="KW-1185">Reference proteome</keyword>
<dbReference type="PANTHER" id="PTHR43591">
    <property type="entry name" value="METHYLTRANSFERASE"/>
    <property type="match status" value="1"/>
</dbReference>
<evidence type="ECO:0000313" key="3">
    <source>
        <dbReference type="Proteomes" id="UP001629113"/>
    </source>
</evidence>
<dbReference type="Pfam" id="PF13489">
    <property type="entry name" value="Methyltransf_23"/>
    <property type="match status" value="1"/>
</dbReference>
<gene>
    <name evidence="2" type="ORF">PVAG01_08925</name>
</gene>
<reference evidence="2 3" key="1">
    <citation type="submission" date="2024-06" db="EMBL/GenBank/DDBJ databases">
        <title>Complete genome of Phlyctema vagabunda strain 19-DSS-EL-015.</title>
        <authorList>
            <person name="Fiorenzani C."/>
        </authorList>
    </citation>
    <scope>NUCLEOTIDE SEQUENCE [LARGE SCALE GENOMIC DNA]</scope>
    <source>
        <strain evidence="2 3">19-DSS-EL-015</strain>
    </source>
</reference>
<feature type="compositionally biased region" description="Polar residues" evidence="1">
    <location>
        <begin position="1"/>
        <end position="12"/>
    </location>
</feature>
<keyword evidence="2" id="KW-0808">Transferase</keyword>